<reference evidence="5 6" key="1">
    <citation type="submission" date="2019-11" db="EMBL/GenBank/DDBJ databases">
        <title>Strigops habroptila (kakapo) genome, bStrHab1, primary haplotype, v2.</title>
        <authorList>
            <person name="Jarvis E.D."/>
            <person name="Howard J."/>
            <person name="Rhie A."/>
            <person name="Phillippy A."/>
            <person name="Korlach J."/>
            <person name="Digby A."/>
            <person name="Iorns D."/>
            <person name="Eason D."/>
            <person name="Robertson B."/>
            <person name="Raemaekers T."/>
            <person name="Howe K."/>
            <person name="Lewin H."/>
            <person name="Damas J."/>
            <person name="Hastie A."/>
            <person name="Tracey A."/>
            <person name="Chow W."/>
            <person name="Fedrigo O."/>
        </authorList>
    </citation>
    <scope>NUCLEOTIDE SEQUENCE [LARGE SCALE GENOMIC DNA]</scope>
</reference>
<evidence type="ECO:0000256" key="2">
    <source>
        <dbReference type="ARBA" id="ARBA00023157"/>
    </source>
</evidence>
<evidence type="ECO:0000313" key="5">
    <source>
        <dbReference type="Ensembl" id="ENSSHBP00005005274.1"/>
    </source>
</evidence>
<dbReference type="InterPro" id="IPR035914">
    <property type="entry name" value="Sperma_CUB_dom_sf"/>
</dbReference>
<dbReference type="OMA" id="LEYHGSC"/>
<keyword evidence="6" id="KW-1185">Reference proteome</keyword>
<dbReference type="AlphaFoldDB" id="A0A672TWI3"/>
<dbReference type="PROSITE" id="PS01180">
    <property type="entry name" value="CUB"/>
    <property type="match status" value="1"/>
</dbReference>
<keyword evidence="2" id="KW-1015">Disulfide bond</keyword>
<dbReference type="Ensembl" id="ENSSHBT00005006381.1">
    <property type="protein sequence ID" value="ENSSHBP00005005274.1"/>
    <property type="gene ID" value="ENSSHBG00005004613.1"/>
</dbReference>
<keyword evidence="1" id="KW-0677">Repeat</keyword>
<feature type="domain" description="CUB" evidence="4">
    <location>
        <begin position="11"/>
        <end position="124"/>
    </location>
</feature>
<reference evidence="5" key="3">
    <citation type="submission" date="2025-09" db="UniProtKB">
        <authorList>
            <consortium name="Ensembl"/>
        </authorList>
    </citation>
    <scope>IDENTIFICATION</scope>
</reference>
<dbReference type="Pfam" id="PF00431">
    <property type="entry name" value="CUB"/>
    <property type="match status" value="1"/>
</dbReference>
<dbReference type="SUPFAM" id="SSF49854">
    <property type="entry name" value="Spermadhesin, CUB domain"/>
    <property type="match status" value="1"/>
</dbReference>
<comment type="caution">
    <text evidence="3">Lacks conserved residue(s) required for the propagation of feature annotation.</text>
</comment>
<dbReference type="FunFam" id="2.60.120.290:FF:000013">
    <property type="entry name" value="Membrane frizzled-related protein"/>
    <property type="match status" value="1"/>
</dbReference>
<name>A0A672TWI3_STRHB</name>
<dbReference type="PANTHER" id="PTHR24251">
    <property type="entry name" value="OVOCHYMASE-RELATED"/>
    <property type="match status" value="1"/>
</dbReference>
<dbReference type="PANTHER" id="PTHR24251:SF30">
    <property type="entry name" value="MEMBRANE FRIZZLED-RELATED PROTEIN"/>
    <property type="match status" value="1"/>
</dbReference>
<dbReference type="CDD" id="cd00041">
    <property type="entry name" value="CUB"/>
    <property type="match status" value="1"/>
</dbReference>
<dbReference type="InParanoid" id="A0A672TWI3"/>
<accession>A0A672TWI3</accession>
<dbReference type="Proteomes" id="UP000472266">
    <property type="component" value="Chromosome 1"/>
</dbReference>
<dbReference type="SMART" id="SM00042">
    <property type="entry name" value="CUB"/>
    <property type="match status" value="1"/>
</dbReference>
<evidence type="ECO:0000313" key="6">
    <source>
        <dbReference type="Proteomes" id="UP000472266"/>
    </source>
</evidence>
<organism evidence="5 6">
    <name type="scientific">Strigops habroptila</name>
    <name type="common">Kakapo</name>
    <dbReference type="NCBI Taxonomy" id="2489341"/>
    <lineage>
        <taxon>Eukaryota</taxon>
        <taxon>Metazoa</taxon>
        <taxon>Chordata</taxon>
        <taxon>Craniata</taxon>
        <taxon>Vertebrata</taxon>
        <taxon>Euteleostomi</taxon>
        <taxon>Archelosauria</taxon>
        <taxon>Archosauria</taxon>
        <taxon>Dinosauria</taxon>
        <taxon>Saurischia</taxon>
        <taxon>Theropoda</taxon>
        <taxon>Coelurosauria</taxon>
        <taxon>Aves</taxon>
        <taxon>Neognathae</taxon>
        <taxon>Neoaves</taxon>
        <taxon>Telluraves</taxon>
        <taxon>Australaves</taxon>
        <taxon>Psittaciformes</taxon>
        <taxon>Psittacidae</taxon>
        <taxon>Strigops</taxon>
    </lineage>
</organism>
<proteinExistence type="predicted"/>
<protein>
    <recommendedName>
        <fullName evidence="4">CUB domain-containing protein</fullName>
    </recommendedName>
</protein>
<evidence type="ECO:0000256" key="3">
    <source>
        <dbReference type="PROSITE-ProRule" id="PRU00059"/>
    </source>
</evidence>
<dbReference type="Gene3D" id="2.60.120.290">
    <property type="entry name" value="Spermadhesin, CUB domain"/>
    <property type="match status" value="1"/>
</dbReference>
<dbReference type="GeneTree" id="ENSGT00940000155299"/>
<reference evidence="5" key="2">
    <citation type="submission" date="2025-08" db="UniProtKB">
        <authorList>
            <consortium name="Ensembl"/>
        </authorList>
    </citation>
    <scope>IDENTIFICATION</scope>
</reference>
<dbReference type="InterPro" id="IPR000859">
    <property type="entry name" value="CUB_dom"/>
</dbReference>
<evidence type="ECO:0000256" key="1">
    <source>
        <dbReference type="ARBA" id="ARBA00022737"/>
    </source>
</evidence>
<sequence length="133" mass="14818">RNMFPTWFRTCGGNIYINDFNPSGYTSSPNYPSNYPPHADCVWTITAPNGHAVELQFEDQFYIEPSPNYLELRNGADSTAPIIAKLCGDLMPESQRSSGAVMYLRFRSDSSATHVGFNAKYFIGNVFSSGNNN</sequence>
<evidence type="ECO:0000259" key="4">
    <source>
        <dbReference type="PROSITE" id="PS01180"/>
    </source>
</evidence>